<evidence type="ECO:0000256" key="7">
    <source>
        <dbReference type="SAM" id="SignalP"/>
    </source>
</evidence>
<dbReference type="InterPro" id="IPR029058">
    <property type="entry name" value="AB_hydrolase_fold"/>
</dbReference>
<dbReference type="FunFam" id="3.40.50.1820:FF:000028">
    <property type="entry name" value="S9 family peptidase"/>
    <property type="match status" value="1"/>
</dbReference>
<evidence type="ECO:0000313" key="9">
    <source>
        <dbReference type="EMBL" id="KAJ1643726.1"/>
    </source>
</evidence>
<evidence type="ECO:0000259" key="8">
    <source>
        <dbReference type="Pfam" id="PF00326"/>
    </source>
</evidence>
<sequence>MTIGLVRSLTIATLALGAVARQFTPELLVQTNRFSGPVAVSPSNSFISFIQTQYSIEDKRQNTQLLIQKLNIDENDKNNDNGTEQHLPVVAQQVAAFSADSRPNPPPATPKNEQEQTAASSNSRKKLKPSQPVWLSDTTLGFVINDAASGKSTLYAVNRSGHKKDHWSKPYPVLTTAVPISDVQYNVASGVLAFTAEIYNGTDTLEETAKRDRKEQERADTGQVYDDLWVRHWDAFVSPKVSQIHTLKLGYTGHSDDGSFKRKGEIRNIIRDTPAHGRLEATNSFVFSPDGHHIAFVAKNPARDYAWRTTSYVYLADVSGSAAAPINPGMGGASSSPAFDQDGSRIAYLQMDSPTYESDRNRIKIYSIADKTTVAVAENWDRSPSHVDWVDQDTLLVTYNEWGRNKLAIVDIASGNITPVISEHSVGSVKRLSGTDSVLIDYSGFDLPTDLYTVSLNKAAKPKPNRVTNLNPEITKEMLSPAEDLEFVGADNATIHGYILHPPNFDPEKKYPLAYVIHGGPHSSFLDAWSTRWNLNIFASAGFVTVAMDPQGSRGYGQEFTDAIHNQWGGKPYDSLMKSLDQLLESRPYIDGSRMAALGASYGGYMVNWINGHTDRFKALVNHDGVFSSVSVYYSTEELYFSETEFGGVPFDEKARENYERWSPERHVAKWKTPTLVIHSEKDYRLVVSEGLSTFTALRRQGVPSRMLYFPDENHWVLKPANSLRWHHEVISWITKWTNKENEDKKEYDRSELAVERIGGSRNKFFVQNQEI</sequence>
<dbReference type="GO" id="GO:0006508">
    <property type="term" value="P:proteolysis"/>
    <property type="evidence" value="ECO:0007669"/>
    <property type="project" value="UniProtKB-KW"/>
</dbReference>
<accession>A0A9W7XJH1</accession>
<dbReference type="AlphaFoldDB" id="A0A9W7XJH1"/>
<dbReference type="PANTHER" id="PTHR42776:SF13">
    <property type="entry name" value="DIPEPTIDYL-PEPTIDASE 5"/>
    <property type="match status" value="1"/>
</dbReference>
<dbReference type="PANTHER" id="PTHR42776">
    <property type="entry name" value="SERINE PEPTIDASE S9 FAMILY MEMBER"/>
    <property type="match status" value="1"/>
</dbReference>
<evidence type="ECO:0000256" key="2">
    <source>
        <dbReference type="ARBA" id="ARBA00022670"/>
    </source>
</evidence>
<protein>
    <recommendedName>
        <fullName evidence="5">Dipeptidyl-peptidase V</fullName>
    </recommendedName>
</protein>
<keyword evidence="2" id="KW-0645">Protease</keyword>
<keyword evidence="3 7" id="KW-0732">Signal</keyword>
<dbReference type="InterPro" id="IPR011042">
    <property type="entry name" value="6-blade_b-propeller_TolB-like"/>
</dbReference>
<evidence type="ECO:0000256" key="4">
    <source>
        <dbReference type="ARBA" id="ARBA00022801"/>
    </source>
</evidence>
<name>A0A9W7XJH1_9FUNG</name>
<evidence type="ECO:0000313" key="10">
    <source>
        <dbReference type="Proteomes" id="UP001145021"/>
    </source>
</evidence>
<evidence type="ECO:0000256" key="5">
    <source>
        <dbReference type="ARBA" id="ARBA00032829"/>
    </source>
</evidence>
<gene>
    <name evidence="9" type="primary">dpp5_3</name>
    <name evidence="9" type="ORF">LPJ64_004528</name>
</gene>
<dbReference type="Gene3D" id="3.40.50.1820">
    <property type="entry name" value="alpha/beta hydrolase"/>
    <property type="match status" value="1"/>
</dbReference>
<keyword evidence="10" id="KW-1185">Reference proteome</keyword>
<dbReference type="SUPFAM" id="SSF53474">
    <property type="entry name" value="alpha/beta-Hydrolases"/>
    <property type="match status" value="1"/>
</dbReference>
<feature type="domain" description="Peptidase S9 prolyl oligopeptidase catalytic" evidence="8">
    <location>
        <begin position="529"/>
        <end position="740"/>
    </location>
</feature>
<dbReference type="SUPFAM" id="SSF82171">
    <property type="entry name" value="DPP6 N-terminal domain-like"/>
    <property type="match status" value="1"/>
</dbReference>
<comment type="caution">
    <text evidence="9">The sequence shown here is derived from an EMBL/GenBank/DDBJ whole genome shotgun (WGS) entry which is preliminary data.</text>
</comment>
<evidence type="ECO:0000256" key="6">
    <source>
        <dbReference type="SAM" id="MobiDB-lite"/>
    </source>
</evidence>
<dbReference type="Pfam" id="PF00326">
    <property type="entry name" value="Peptidase_S9"/>
    <property type="match status" value="1"/>
</dbReference>
<proteinExistence type="inferred from homology"/>
<feature type="region of interest" description="Disordered" evidence="6">
    <location>
        <begin position="99"/>
        <end position="131"/>
    </location>
</feature>
<reference evidence="9" key="1">
    <citation type="submission" date="2022-07" db="EMBL/GenBank/DDBJ databases">
        <title>Phylogenomic reconstructions and comparative analyses of Kickxellomycotina fungi.</title>
        <authorList>
            <person name="Reynolds N.K."/>
            <person name="Stajich J.E."/>
            <person name="Barry K."/>
            <person name="Grigoriev I.V."/>
            <person name="Crous P."/>
            <person name="Smith M.E."/>
        </authorList>
    </citation>
    <scope>NUCLEOTIDE SEQUENCE</scope>
    <source>
        <strain evidence="9">NBRC 105413</strain>
    </source>
</reference>
<dbReference type="Gene3D" id="2.120.10.30">
    <property type="entry name" value="TolB, C-terminal domain"/>
    <property type="match status" value="1"/>
</dbReference>
<dbReference type="Proteomes" id="UP001145021">
    <property type="component" value="Unassembled WGS sequence"/>
</dbReference>
<dbReference type="GO" id="GO:0004252">
    <property type="term" value="F:serine-type endopeptidase activity"/>
    <property type="evidence" value="ECO:0007669"/>
    <property type="project" value="TreeGrafter"/>
</dbReference>
<feature type="signal peptide" evidence="7">
    <location>
        <begin position="1"/>
        <end position="20"/>
    </location>
</feature>
<feature type="chain" id="PRO_5040992918" description="Dipeptidyl-peptidase V" evidence="7">
    <location>
        <begin position="21"/>
        <end position="772"/>
    </location>
</feature>
<organism evidence="9 10">
    <name type="scientific">Coemansia asiatica</name>
    <dbReference type="NCBI Taxonomy" id="1052880"/>
    <lineage>
        <taxon>Eukaryota</taxon>
        <taxon>Fungi</taxon>
        <taxon>Fungi incertae sedis</taxon>
        <taxon>Zoopagomycota</taxon>
        <taxon>Kickxellomycotina</taxon>
        <taxon>Kickxellomycetes</taxon>
        <taxon>Kickxellales</taxon>
        <taxon>Kickxellaceae</taxon>
        <taxon>Coemansia</taxon>
    </lineage>
</organism>
<dbReference type="InterPro" id="IPR001375">
    <property type="entry name" value="Peptidase_S9_cat"/>
</dbReference>
<evidence type="ECO:0000256" key="3">
    <source>
        <dbReference type="ARBA" id="ARBA00022729"/>
    </source>
</evidence>
<comment type="similarity">
    <text evidence="1">Belongs to the peptidase S9C family.</text>
</comment>
<evidence type="ECO:0000256" key="1">
    <source>
        <dbReference type="ARBA" id="ARBA00010040"/>
    </source>
</evidence>
<keyword evidence="4" id="KW-0378">Hydrolase</keyword>
<dbReference type="EMBL" id="JANBOH010000226">
    <property type="protein sequence ID" value="KAJ1643726.1"/>
    <property type="molecule type" value="Genomic_DNA"/>
</dbReference>